<gene>
    <name evidence="1" type="ORF">DYB28_012525</name>
</gene>
<accession>A0A9X8ECB1</accession>
<proteinExistence type="predicted"/>
<evidence type="ECO:0000313" key="1">
    <source>
        <dbReference type="EMBL" id="RLO12511.1"/>
    </source>
</evidence>
<evidence type="ECO:0000313" key="2">
    <source>
        <dbReference type="Proteomes" id="UP000275652"/>
    </source>
</evidence>
<dbReference type="AlphaFoldDB" id="A0A9X8ECB1"/>
<organism evidence="1 2">
    <name type="scientific">Aphanomyces astaci</name>
    <name type="common">Crayfish plague agent</name>
    <dbReference type="NCBI Taxonomy" id="112090"/>
    <lineage>
        <taxon>Eukaryota</taxon>
        <taxon>Sar</taxon>
        <taxon>Stramenopiles</taxon>
        <taxon>Oomycota</taxon>
        <taxon>Saprolegniomycetes</taxon>
        <taxon>Saprolegniales</taxon>
        <taxon>Verrucalvaceae</taxon>
        <taxon>Aphanomyces</taxon>
    </lineage>
</organism>
<dbReference type="Proteomes" id="UP000275652">
    <property type="component" value="Unassembled WGS sequence"/>
</dbReference>
<comment type="caution">
    <text evidence="1">The sequence shown here is derived from an EMBL/GenBank/DDBJ whole genome shotgun (WGS) entry which is preliminary data.</text>
</comment>
<dbReference type="EMBL" id="QUTI01013478">
    <property type="protein sequence ID" value="RLO12511.1"/>
    <property type="molecule type" value="Genomic_DNA"/>
</dbReference>
<protein>
    <submittedName>
        <fullName evidence="1">Uncharacterized protein</fullName>
    </submittedName>
</protein>
<name>A0A9X8ECB1_APHAT</name>
<sequence length="160" mass="18371">MHRNVAVRSDKLRQQACGRRDRKSQVKFAGFSVGDFVLAGSVVNRPRKLALHWRGPCQVTRVITDHVMETQQLVPPYEVMVHHACRLKMSTMRTEYFSDASETDEEYDEREKLLSGEEALCILLNRLTYAYSIPQPSFRTHVANSKRMNTAAKTGSSHRF</sequence>
<reference evidence="1 2" key="1">
    <citation type="journal article" date="2018" name="J. Invertebr. Pathol.">
        <title>New genotyping method for the causative agent of crayfish plague (Aphanomyces astaci) based on whole genome data.</title>
        <authorList>
            <person name="Minardi D."/>
            <person name="Studholme D.J."/>
            <person name="van der Giezen M."/>
            <person name="Pretto T."/>
            <person name="Oidtmann B."/>
        </authorList>
    </citation>
    <scope>NUCLEOTIDE SEQUENCE [LARGE SCALE GENOMIC DNA]</scope>
    <source>
        <strain evidence="1 2">KB13</strain>
    </source>
</reference>